<comment type="caution">
    <text evidence="1">The sequence shown here is derived from an EMBL/GenBank/DDBJ whole genome shotgun (WGS) entry which is preliminary data.</text>
</comment>
<evidence type="ECO:0000313" key="1">
    <source>
        <dbReference type="EMBL" id="NAW34038.1"/>
    </source>
</evidence>
<keyword evidence="2" id="KW-1185">Reference proteome</keyword>
<dbReference type="AlphaFoldDB" id="A0A7X5APK1"/>
<dbReference type="OrthoDB" id="8453064at2"/>
<dbReference type="RefSeq" id="WP_161431352.1">
    <property type="nucleotide sequence ID" value="NZ_WUTT01000001.1"/>
</dbReference>
<reference evidence="1 2" key="1">
    <citation type="submission" date="2019-12" db="EMBL/GenBank/DDBJ databases">
        <title>Draft genome sequencing of Halomonas alimentaria DSM 15356.</title>
        <authorList>
            <person name="Pandiyan K."/>
            <person name="Kushwaha P."/>
            <person name="Gowdham M."/>
            <person name="Chakdar H."/>
            <person name="Singh A."/>
            <person name="Kumar M."/>
            <person name="Saxena A.K."/>
        </authorList>
    </citation>
    <scope>NUCLEOTIDE SEQUENCE [LARGE SCALE GENOMIC DNA]</scope>
    <source>
        <strain evidence="1 2">DSM 15356</strain>
    </source>
</reference>
<sequence>MGTRQVSVIHPWRALGLATIAALALGVVAEASAQGLTGVYCARGGDDALVVEGHGQSLSFMLSSWQGGMHHCGTGRLTATAQGGGFAVTDGACTLRLREDGLDILLEAAPFEACKQQYCGARAALDTLRLPLSSRRPLPMPFDQISMMETPVCR</sequence>
<dbReference type="EMBL" id="WUTT01000001">
    <property type="protein sequence ID" value="NAW34038.1"/>
    <property type="molecule type" value="Genomic_DNA"/>
</dbReference>
<dbReference type="Proteomes" id="UP000487929">
    <property type="component" value="Unassembled WGS sequence"/>
</dbReference>
<name>A0A7X5APK1_9GAMM</name>
<evidence type="ECO:0000313" key="2">
    <source>
        <dbReference type="Proteomes" id="UP000487929"/>
    </source>
</evidence>
<organism evidence="1 2">
    <name type="scientific">Halomonas alimentaria</name>
    <dbReference type="NCBI Taxonomy" id="147248"/>
    <lineage>
        <taxon>Bacteria</taxon>
        <taxon>Pseudomonadati</taxon>
        <taxon>Pseudomonadota</taxon>
        <taxon>Gammaproteobacteria</taxon>
        <taxon>Oceanospirillales</taxon>
        <taxon>Halomonadaceae</taxon>
        <taxon>Halomonas</taxon>
    </lineage>
</organism>
<gene>
    <name evidence="1" type="ORF">GRB96_06380</name>
</gene>
<proteinExistence type="predicted"/>
<accession>A0A7X5APK1</accession>
<protein>
    <submittedName>
        <fullName evidence="1">Uncharacterized protein</fullName>
    </submittedName>
</protein>